<name>A0ABW1CQK5_9ACTN</name>
<dbReference type="EMBL" id="JBHSPA010000027">
    <property type="protein sequence ID" value="MFC5827175.1"/>
    <property type="molecule type" value="Genomic_DNA"/>
</dbReference>
<keyword evidence="2" id="KW-0732">Signal</keyword>
<reference evidence="4" key="1">
    <citation type="journal article" date="2019" name="Int. J. Syst. Evol. Microbiol.">
        <title>The Global Catalogue of Microorganisms (GCM) 10K type strain sequencing project: providing services to taxonomists for standard genome sequencing and annotation.</title>
        <authorList>
            <consortium name="The Broad Institute Genomics Platform"/>
            <consortium name="The Broad Institute Genome Sequencing Center for Infectious Disease"/>
            <person name="Wu L."/>
            <person name="Ma J."/>
        </authorList>
    </citation>
    <scope>NUCLEOTIDE SEQUENCE [LARGE SCALE GENOMIC DNA]</scope>
    <source>
        <strain evidence="4">CCUG 53903</strain>
    </source>
</reference>
<feature type="region of interest" description="Disordered" evidence="1">
    <location>
        <begin position="79"/>
        <end position="140"/>
    </location>
</feature>
<dbReference type="Proteomes" id="UP001596058">
    <property type="component" value="Unassembled WGS sequence"/>
</dbReference>
<feature type="region of interest" description="Disordered" evidence="1">
    <location>
        <begin position="163"/>
        <end position="197"/>
    </location>
</feature>
<comment type="caution">
    <text evidence="3">The sequence shown here is derived from an EMBL/GenBank/DDBJ whole genome shotgun (WGS) entry which is preliminary data.</text>
</comment>
<evidence type="ECO:0000256" key="1">
    <source>
        <dbReference type="SAM" id="MobiDB-lite"/>
    </source>
</evidence>
<accession>A0ABW1CQK5</accession>
<gene>
    <name evidence="3" type="ORF">ACFPZ3_25165</name>
</gene>
<protein>
    <submittedName>
        <fullName evidence="3">Uncharacterized protein</fullName>
    </submittedName>
</protein>
<keyword evidence="4" id="KW-1185">Reference proteome</keyword>
<evidence type="ECO:0000256" key="2">
    <source>
        <dbReference type="SAM" id="SignalP"/>
    </source>
</evidence>
<evidence type="ECO:0000313" key="4">
    <source>
        <dbReference type="Proteomes" id="UP001596058"/>
    </source>
</evidence>
<feature type="chain" id="PRO_5045260208" evidence="2">
    <location>
        <begin position="37"/>
        <end position="197"/>
    </location>
</feature>
<sequence length="197" mass="22400">MNTQLQRSRTLRHGRIATLALAAAAAGLMFAPVAQGVASASSAAPQADASYVSTGKLAIGCPDFVASACGSFWWDDEGKSDHDRAHDESDQHQDTRGHDESDRHDDKSDHRYDKWGRDKWGQHDDKWGRNESDQHHDKWGHDKWGQKKVVFGKFVYGNIDSHSHDKADKSDKWGHDESDQHHDKWGHDKYDHHRAWN</sequence>
<organism evidence="3 4">
    <name type="scientific">Nonomuraea insulae</name>
    <dbReference type="NCBI Taxonomy" id="1616787"/>
    <lineage>
        <taxon>Bacteria</taxon>
        <taxon>Bacillati</taxon>
        <taxon>Actinomycetota</taxon>
        <taxon>Actinomycetes</taxon>
        <taxon>Streptosporangiales</taxon>
        <taxon>Streptosporangiaceae</taxon>
        <taxon>Nonomuraea</taxon>
    </lineage>
</organism>
<evidence type="ECO:0000313" key="3">
    <source>
        <dbReference type="EMBL" id="MFC5827175.1"/>
    </source>
</evidence>
<feature type="signal peptide" evidence="2">
    <location>
        <begin position="1"/>
        <end position="36"/>
    </location>
</feature>
<dbReference type="RefSeq" id="WP_379516675.1">
    <property type="nucleotide sequence ID" value="NZ_JBHSPA010000027.1"/>
</dbReference>
<proteinExistence type="predicted"/>